<sequence>MIHRKPLTAALFLAPALAIYLLIVAYPLFQGISLSLTDSKVGNAGHFVGAANYAKLATDGDVVRALGITVVYAAVVVVVQNGIGLLLARALYNRPRVRRLGNALVLVPTLMSAVMAAFIWNSLLSPDGSINSLLRAAGLDALTRVWLGDPATALWAIALVNIWMFAGYSASIFLAGYMNLPSDLLDAARVDGASGWQRFTAVEWPLLAPALTVNITLSLIGSLKVFELPLVMTNGGPAGSTTTLTMLIFFKIFGGQGSFAYGATIATLLLVVVVVLASTTQALLRRREDRI</sequence>
<dbReference type="Proteomes" id="UP000072189">
    <property type="component" value="Unassembled WGS sequence"/>
</dbReference>
<evidence type="ECO:0000256" key="2">
    <source>
        <dbReference type="ARBA" id="ARBA00022448"/>
    </source>
</evidence>
<evidence type="ECO:0000313" key="10">
    <source>
        <dbReference type="Proteomes" id="UP000072189"/>
    </source>
</evidence>
<gene>
    <name evidence="9" type="ORF">RSA3_08195</name>
</gene>
<keyword evidence="3" id="KW-1003">Cell membrane</keyword>
<dbReference type="InterPro" id="IPR000515">
    <property type="entry name" value="MetI-like"/>
</dbReference>
<comment type="subcellular location">
    <subcellularLocation>
        <location evidence="1 7">Cell membrane</location>
        <topology evidence="1 7">Multi-pass membrane protein</topology>
    </subcellularLocation>
</comment>
<feature type="transmembrane region" description="Helical" evidence="7">
    <location>
        <begin position="65"/>
        <end position="88"/>
    </location>
</feature>
<accession>A0A147F8K1</accession>
<keyword evidence="5 7" id="KW-1133">Transmembrane helix</keyword>
<evidence type="ECO:0000256" key="4">
    <source>
        <dbReference type="ARBA" id="ARBA00022692"/>
    </source>
</evidence>
<protein>
    <submittedName>
        <fullName evidence="9">Sugar ABC transporter permease</fullName>
    </submittedName>
</protein>
<reference evidence="9 10" key="1">
    <citation type="journal article" date="2016" name="Front. Microbiol.">
        <title>Genomic Resource of Rice Seed Associated Bacteria.</title>
        <authorList>
            <person name="Midha S."/>
            <person name="Bansal K."/>
            <person name="Sharma S."/>
            <person name="Kumar N."/>
            <person name="Patil P.P."/>
            <person name="Chaudhry V."/>
            <person name="Patil P.B."/>
        </authorList>
    </citation>
    <scope>NUCLEOTIDE SEQUENCE [LARGE SCALE GENOMIC DNA]</scope>
    <source>
        <strain evidence="9 10">RSA3</strain>
    </source>
</reference>
<dbReference type="GO" id="GO:0005886">
    <property type="term" value="C:plasma membrane"/>
    <property type="evidence" value="ECO:0007669"/>
    <property type="project" value="UniProtKB-SubCell"/>
</dbReference>
<dbReference type="InterPro" id="IPR051393">
    <property type="entry name" value="ABC_transporter_permease"/>
</dbReference>
<dbReference type="Gene3D" id="1.10.3720.10">
    <property type="entry name" value="MetI-like"/>
    <property type="match status" value="1"/>
</dbReference>
<evidence type="ECO:0000256" key="1">
    <source>
        <dbReference type="ARBA" id="ARBA00004651"/>
    </source>
</evidence>
<feature type="transmembrane region" description="Helical" evidence="7">
    <location>
        <begin position="100"/>
        <end position="120"/>
    </location>
</feature>
<keyword evidence="2 7" id="KW-0813">Transport</keyword>
<dbReference type="PANTHER" id="PTHR30193">
    <property type="entry name" value="ABC TRANSPORTER PERMEASE PROTEIN"/>
    <property type="match status" value="1"/>
</dbReference>
<dbReference type="GO" id="GO:0055085">
    <property type="term" value="P:transmembrane transport"/>
    <property type="evidence" value="ECO:0007669"/>
    <property type="project" value="InterPro"/>
</dbReference>
<organism evidence="9 10">
    <name type="scientific">Microbacterium testaceum</name>
    <name type="common">Aureobacterium testaceum</name>
    <name type="synonym">Brevibacterium testaceum</name>
    <dbReference type="NCBI Taxonomy" id="2033"/>
    <lineage>
        <taxon>Bacteria</taxon>
        <taxon>Bacillati</taxon>
        <taxon>Actinomycetota</taxon>
        <taxon>Actinomycetes</taxon>
        <taxon>Micrococcales</taxon>
        <taxon>Microbacteriaceae</taxon>
        <taxon>Microbacterium</taxon>
    </lineage>
</organism>
<dbReference type="Pfam" id="PF00528">
    <property type="entry name" value="BPD_transp_1"/>
    <property type="match status" value="1"/>
</dbReference>
<feature type="transmembrane region" description="Helical" evidence="7">
    <location>
        <begin position="201"/>
        <end position="223"/>
    </location>
</feature>
<dbReference type="InterPro" id="IPR035906">
    <property type="entry name" value="MetI-like_sf"/>
</dbReference>
<proteinExistence type="inferred from homology"/>
<feature type="transmembrane region" description="Helical" evidence="7">
    <location>
        <begin position="7"/>
        <end position="29"/>
    </location>
</feature>
<evidence type="ECO:0000256" key="5">
    <source>
        <dbReference type="ARBA" id="ARBA00022989"/>
    </source>
</evidence>
<keyword evidence="6 7" id="KW-0472">Membrane</keyword>
<evidence type="ECO:0000313" key="9">
    <source>
        <dbReference type="EMBL" id="KTS12522.1"/>
    </source>
</evidence>
<evidence type="ECO:0000259" key="8">
    <source>
        <dbReference type="PROSITE" id="PS50928"/>
    </source>
</evidence>
<dbReference type="AlphaFoldDB" id="A0A147F8K1"/>
<evidence type="ECO:0000256" key="3">
    <source>
        <dbReference type="ARBA" id="ARBA00022475"/>
    </source>
</evidence>
<dbReference type="RefSeq" id="WP_058596177.1">
    <property type="nucleotide sequence ID" value="NZ_LDRS01000020.1"/>
</dbReference>
<name>A0A147F8K1_MICTE</name>
<feature type="transmembrane region" description="Helical" evidence="7">
    <location>
        <begin position="259"/>
        <end position="284"/>
    </location>
</feature>
<dbReference type="SUPFAM" id="SSF161098">
    <property type="entry name" value="MetI-like"/>
    <property type="match status" value="1"/>
</dbReference>
<dbReference type="OrthoDB" id="3614395at2"/>
<comment type="caution">
    <text evidence="9">The sequence shown here is derived from an EMBL/GenBank/DDBJ whole genome shotgun (WGS) entry which is preliminary data.</text>
</comment>
<dbReference type="PROSITE" id="PS50928">
    <property type="entry name" value="ABC_TM1"/>
    <property type="match status" value="1"/>
</dbReference>
<evidence type="ECO:0000256" key="6">
    <source>
        <dbReference type="ARBA" id="ARBA00023136"/>
    </source>
</evidence>
<dbReference type="PANTHER" id="PTHR30193:SF41">
    <property type="entry name" value="DIACETYLCHITOBIOSE UPTAKE SYSTEM PERMEASE PROTEIN NGCF"/>
    <property type="match status" value="1"/>
</dbReference>
<dbReference type="EMBL" id="LDRV01000047">
    <property type="protein sequence ID" value="KTS12522.1"/>
    <property type="molecule type" value="Genomic_DNA"/>
</dbReference>
<dbReference type="CDD" id="cd06261">
    <property type="entry name" value="TM_PBP2"/>
    <property type="match status" value="1"/>
</dbReference>
<feature type="transmembrane region" description="Helical" evidence="7">
    <location>
        <begin position="153"/>
        <end position="180"/>
    </location>
</feature>
<dbReference type="PATRIC" id="fig|2033.5.peg.1758"/>
<feature type="domain" description="ABC transmembrane type-1" evidence="8">
    <location>
        <begin position="66"/>
        <end position="280"/>
    </location>
</feature>
<comment type="similarity">
    <text evidence="7">Belongs to the binding-protein-dependent transport system permease family.</text>
</comment>
<keyword evidence="4 7" id="KW-0812">Transmembrane</keyword>
<evidence type="ECO:0000256" key="7">
    <source>
        <dbReference type="RuleBase" id="RU363032"/>
    </source>
</evidence>